<dbReference type="AlphaFoldDB" id="A0A645D8H3"/>
<evidence type="ECO:0000256" key="1">
    <source>
        <dbReference type="ARBA" id="ARBA00022714"/>
    </source>
</evidence>
<dbReference type="Pfam" id="PF00355">
    <property type="entry name" value="Rieske"/>
    <property type="match status" value="1"/>
</dbReference>
<dbReference type="PROSITE" id="PS51296">
    <property type="entry name" value="RIESKE"/>
    <property type="match status" value="1"/>
</dbReference>
<name>A0A645D8H3_9ZZZZ</name>
<sequence length="110" mass="11803">MQYVKLAGVDEVKPGEKKKIVLNNKTILLINVDGAFYALDNRCPHMGGMLSGGDLEGATLTCPRHSAKFDVRTGKCVGNAKLAFISVKVGDATKFPLKVEGTDILVELPD</sequence>
<keyword evidence="2" id="KW-0479">Metal-binding</keyword>
<feature type="domain" description="Rieske" evidence="6">
    <location>
        <begin position="4"/>
        <end position="106"/>
    </location>
</feature>
<comment type="caution">
    <text evidence="7">The sequence shown here is derived from an EMBL/GenBank/DDBJ whole genome shotgun (WGS) entry which is preliminary data.</text>
</comment>
<keyword evidence="1" id="KW-0001">2Fe-2S</keyword>
<evidence type="ECO:0000256" key="4">
    <source>
        <dbReference type="ARBA" id="ARBA00023014"/>
    </source>
</evidence>
<keyword evidence="4" id="KW-0411">Iron-sulfur</keyword>
<dbReference type="InterPro" id="IPR036922">
    <property type="entry name" value="Rieske_2Fe-2S_sf"/>
</dbReference>
<reference evidence="7" key="1">
    <citation type="submission" date="2019-08" db="EMBL/GenBank/DDBJ databases">
        <authorList>
            <person name="Kucharzyk K."/>
            <person name="Murdoch R.W."/>
            <person name="Higgins S."/>
            <person name="Loffler F."/>
        </authorList>
    </citation>
    <scope>NUCLEOTIDE SEQUENCE</scope>
</reference>
<keyword evidence="7" id="KW-0223">Dioxygenase</keyword>
<dbReference type="GO" id="GO:0051213">
    <property type="term" value="F:dioxygenase activity"/>
    <property type="evidence" value="ECO:0007669"/>
    <property type="project" value="UniProtKB-KW"/>
</dbReference>
<dbReference type="GO" id="GO:0046872">
    <property type="term" value="F:metal ion binding"/>
    <property type="evidence" value="ECO:0007669"/>
    <property type="project" value="UniProtKB-KW"/>
</dbReference>
<keyword evidence="7" id="KW-0560">Oxidoreductase</keyword>
<gene>
    <name evidence="7" type="primary">bphA3</name>
    <name evidence="7" type="ORF">SDC9_132725</name>
</gene>
<dbReference type="GO" id="GO:0051537">
    <property type="term" value="F:2 iron, 2 sulfur cluster binding"/>
    <property type="evidence" value="ECO:0007669"/>
    <property type="project" value="UniProtKB-KW"/>
</dbReference>
<dbReference type="EMBL" id="VSSQ01033894">
    <property type="protein sequence ID" value="MPM85644.1"/>
    <property type="molecule type" value="Genomic_DNA"/>
</dbReference>
<evidence type="ECO:0000256" key="3">
    <source>
        <dbReference type="ARBA" id="ARBA00023004"/>
    </source>
</evidence>
<dbReference type="PANTHER" id="PTHR21496:SF0">
    <property type="entry name" value="RIESKE DOMAIN-CONTAINING PROTEIN"/>
    <property type="match status" value="1"/>
</dbReference>
<evidence type="ECO:0000259" key="6">
    <source>
        <dbReference type="PROSITE" id="PS51296"/>
    </source>
</evidence>
<dbReference type="SUPFAM" id="SSF50022">
    <property type="entry name" value="ISP domain"/>
    <property type="match status" value="1"/>
</dbReference>
<accession>A0A645D8H3</accession>
<evidence type="ECO:0000256" key="5">
    <source>
        <dbReference type="ARBA" id="ARBA00034078"/>
    </source>
</evidence>
<evidence type="ECO:0000313" key="7">
    <source>
        <dbReference type="EMBL" id="MPM85644.1"/>
    </source>
</evidence>
<dbReference type="PANTHER" id="PTHR21496">
    <property type="entry name" value="FERREDOXIN-RELATED"/>
    <property type="match status" value="1"/>
</dbReference>
<dbReference type="Gene3D" id="2.102.10.10">
    <property type="entry name" value="Rieske [2Fe-2S] iron-sulphur domain"/>
    <property type="match status" value="1"/>
</dbReference>
<dbReference type="InterPro" id="IPR017941">
    <property type="entry name" value="Rieske_2Fe-2S"/>
</dbReference>
<keyword evidence="3" id="KW-0408">Iron</keyword>
<protein>
    <submittedName>
        <fullName evidence="7">Biphenyl dioxygenase ferredoxin subunit</fullName>
    </submittedName>
</protein>
<evidence type="ECO:0000256" key="2">
    <source>
        <dbReference type="ARBA" id="ARBA00022723"/>
    </source>
</evidence>
<proteinExistence type="predicted"/>
<comment type="cofactor">
    <cofactor evidence="5">
        <name>[2Fe-2S] cluster</name>
        <dbReference type="ChEBI" id="CHEBI:190135"/>
    </cofactor>
</comment>
<organism evidence="7">
    <name type="scientific">bioreactor metagenome</name>
    <dbReference type="NCBI Taxonomy" id="1076179"/>
    <lineage>
        <taxon>unclassified sequences</taxon>
        <taxon>metagenomes</taxon>
        <taxon>ecological metagenomes</taxon>
    </lineage>
</organism>